<proteinExistence type="predicted"/>
<evidence type="ECO:0000256" key="2">
    <source>
        <dbReference type="SAM" id="SignalP"/>
    </source>
</evidence>
<dbReference type="Gene3D" id="3.40.250.10">
    <property type="entry name" value="Rhodanese-like domain"/>
    <property type="match status" value="1"/>
</dbReference>
<feature type="chain" id="PRO_5020631914" evidence="2">
    <location>
        <begin position="21"/>
        <end position="204"/>
    </location>
</feature>
<feature type="signal peptide" evidence="2">
    <location>
        <begin position="1"/>
        <end position="20"/>
    </location>
</feature>
<dbReference type="PROSITE" id="PS51257">
    <property type="entry name" value="PROKAR_LIPOPROTEIN"/>
    <property type="match status" value="1"/>
</dbReference>
<evidence type="ECO:0000313" key="5">
    <source>
        <dbReference type="Proteomes" id="UP000294862"/>
    </source>
</evidence>
<dbReference type="EMBL" id="SLWQ01000001">
    <property type="protein sequence ID" value="TCO42887.1"/>
    <property type="molecule type" value="Genomic_DNA"/>
</dbReference>
<gene>
    <name evidence="4" type="ORF">EV148_101294</name>
</gene>
<feature type="domain" description="Rhodanese" evidence="3">
    <location>
        <begin position="60"/>
        <end position="157"/>
    </location>
</feature>
<feature type="region of interest" description="Disordered" evidence="1">
    <location>
        <begin position="177"/>
        <end position="204"/>
    </location>
</feature>
<keyword evidence="5" id="KW-1185">Reference proteome</keyword>
<sequence>MSRYTAAAFALAGAVSSACAGEVAPNPLVDYAGFERIVSSSREEHESHRLDEDAFLAGMREPGVIVLDARSEARYRLRHVKGAVNLPFTDFTADALARVAPRKDAKILIYCNNNFRDSPQAFAPKAATASLNLSTWTSLKSYGYTNVYELGPLLSVETTRIPFEGSEVHAAMHAAHGGMHGTRTPQFDGGGSARVSDQTKSRGT</sequence>
<dbReference type="InterPro" id="IPR001763">
    <property type="entry name" value="Rhodanese-like_dom"/>
</dbReference>
<reference evidence="4 5" key="1">
    <citation type="journal article" date="2015" name="Stand. Genomic Sci.">
        <title>Genomic Encyclopedia of Bacterial and Archaeal Type Strains, Phase III: the genomes of soil and plant-associated and newly described type strains.</title>
        <authorList>
            <person name="Whitman W.B."/>
            <person name="Woyke T."/>
            <person name="Klenk H.P."/>
            <person name="Zhou Y."/>
            <person name="Lilburn T.G."/>
            <person name="Beck B.J."/>
            <person name="De Vos P."/>
            <person name="Vandamme P."/>
            <person name="Eisen J.A."/>
            <person name="Garrity G."/>
            <person name="Hugenholtz P."/>
            <person name="Kyrpides N.C."/>
        </authorList>
    </citation>
    <scope>NUCLEOTIDE SEQUENCE [LARGE SCALE GENOMIC DNA]</scope>
    <source>
        <strain evidence="4 5">A3</strain>
    </source>
</reference>
<keyword evidence="2" id="KW-0732">Signal</keyword>
<evidence type="ECO:0000313" key="4">
    <source>
        <dbReference type="EMBL" id="TCO42887.1"/>
    </source>
</evidence>
<accession>A0A4R2IEW8</accession>
<dbReference type="PROSITE" id="PS50206">
    <property type="entry name" value="RHODANESE_3"/>
    <property type="match status" value="1"/>
</dbReference>
<evidence type="ECO:0000256" key="1">
    <source>
        <dbReference type="SAM" id="MobiDB-lite"/>
    </source>
</evidence>
<dbReference type="Proteomes" id="UP000294862">
    <property type="component" value="Unassembled WGS sequence"/>
</dbReference>
<evidence type="ECO:0000259" key="3">
    <source>
        <dbReference type="PROSITE" id="PS50206"/>
    </source>
</evidence>
<name>A0A4R2IEW8_9GAMM</name>
<dbReference type="SMART" id="SM00450">
    <property type="entry name" value="RHOD"/>
    <property type="match status" value="1"/>
</dbReference>
<dbReference type="RefSeq" id="WP_182517101.1">
    <property type="nucleotide sequence ID" value="NZ_JACGXM010000001.1"/>
</dbReference>
<dbReference type="CDD" id="cd00158">
    <property type="entry name" value="RHOD"/>
    <property type="match status" value="1"/>
</dbReference>
<comment type="caution">
    <text evidence="4">The sequence shown here is derived from an EMBL/GenBank/DDBJ whole genome shotgun (WGS) entry which is preliminary data.</text>
</comment>
<dbReference type="Pfam" id="PF00581">
    <property type="entry name" value="Rhodanese"/>
    <property type="match status" value="1"/>
</dbReference>
<dbReference type="AlphaFoldDB" id="A0A4R2IEW8"/>
<dbReference type="InterPro" id="IPR036873">
    <property type="entry name" value="Rhodanese-like_dom_sf"/>
</dbReference>
<organism evidence="4 5">
    <name type="scientific">Dokdonella fugitiva</name>
    <dbReference type="NCBI Taxonomy" id="328517"/>
    <lineage>
        <taxon>Bacteria</taxon>
        <taxon>Pseudomonadati</taxon>
        <taxon>Pseudomonadota</taxon>
        <taxon>Gammaproteobacteria</taxon>
        <taxon>Lysobacterales</taxon>
        <taxon>Rhodanobacteraceae</taxon>
        <taxon>Dokdonella</taxon>
    </lineage>
</organism>
<protein>
    <submittedName>
        <fullName evidence="4">Rhodanese-like domain-containing protein</fullName>
    </submittedName>
</protein>
<dbReference type="SUPFAM" id="SSF52821">
    <property type="entry name" value="Rhodanese/Cell cycle control phosphatase"/>
    <property type="match status" value="1"/>
</dbReference>